<evidence type="ECO:0000313" key="2">
    <source>
        <dbReference type="Proteomes" id="UP000015530"/>
    </source>
</evidence>
<dbReference type="Proteomes" id="UP000015530">
    <property type="component" value="Unassembled WGS sequence"/>
</dbReference>
<organism evidence="1 2">
    <name type="scientific">Colletotrichum gloeosporioides (strain Cg-14)</name>
    <name type="common">Anthracnose fungus</name>
    <name type="synonym">Glomerella cingulata</name>
    <dbReference type="NCBI Taxonomy" id="1237896"/>
    <lineage>
        <taxon>Eukaryota</taxon>
        <taxon>Fungi</taxon>
        <taxon>Dikarya</taxon>
        <taxon>Ascomycota</taxon>
        <taxon>Pezizomycotina</taxon>
        <taxon>Sordariomycetes</taxon>
        <taxon>Hypocreomycetidae</taxon>
        <taxon>Glomerellales</taxon>
        <taxon>Glomerellaceae</taxon>
        <taxon>Colletotrichum</taxon>
        <taxon>Colletotrichum gloeosporioides species complex</taxon>
    </lineage>
</organism>
<comment type="caution">
    <text evidence="1">The sequence shown here is derived from an EMBL/GenBank/DDBJ whole genome shotgun (WGS) entry which is preliminary data.</text>
</comment>
<gene>
    <name evidence="1" type="ORF">CGLO_13955</name>
</gene>
<accession>T0LFC4</accession>
<evidence type="ECO:0000313" key="1">
    <source>
        <dbReference type="EMBL" id="EQB46960.1"/>
    </source>
</evidence>
<dbReference type="EMBL" id="AMYD01003184">
    <property type="protein sequence ID" value="EQB46960.1"/>
    <property type="molecule type" value="Genomic_DNA"/>
</dbReference>
<reference evidence="2" key="1">
    <citation type="journal article" date="2013" name="Mol. Plant Microbe Interact.">
        <title>Global aspects of pacC regulation of pathogenicity genes in Colletotrichum gloeosporioides as revealed by transcriptome analysis.</title>
        <authorList>
            <person name="Alkan N."/>
            <person name="Meng X."/>
            <person name="Friedlander G."/>
            <person name="Reuveni E."/>
            <person name="Sukno S."/>
            <person name="Sherman A."/>
            <person name="Thon M."/>
            <person name="Fluhr R."/>
            <person name="Prusky D."/>
        </authorList>
    </citation>
    <scope>NUCLEOTIDE SEQUENCE [LARGE SCALE GENOMIC DNA]</scope>
    <source>
        <strain evidence="2">Cg-14</strain>
    </source>
</reference>
<sequence>MSFQLFKLSPIAMERVFEHITCE</sequence>
<dbReference type="HOGENOM" id="CLU_3423279_0_0_1"/>
<name>T0LFC4_COLGC</name>
<protein>
    <submittedName>
        <fullName evidence="1">Uncharacterized protein</fullName>
    </submittedName>
</protein>
<dbReference type="AlphaFoldDB" id="T0LFC4"/>
<proteinExistence type="predicted"/>